<evidence type="ECO:0000256" key="1">
    <source>
        <dbReference type="ARBA" id="ARBA00022679"/>
    </source>
</evidence>
<dbReference type="GO" id="GO:0004788">
    <property type="term" value="F:thiamine diphosphokinase activity"/>
    <property type="evidence" value="ECO:0007669"/>
    <property type="project" value="InterPro"/>
</dbReference>
<dbReference type="RefSeq" id="XP_024875817.1">
    <property type="nucleotide sequence ID" value="XM_025020049.1"/>
</dbReference>
<dbReference type="PANTHER" id="PTHR13622:SF8">
    <property type="entry name" value="THIAMIN PYROPHOSPHOKINASE 1"/>
    <property type="match status" value="1"/>
</dbReference>
<protein>
    <submittedName>
        <fullName evidence="7">Thiamin pyrophosphokinase 1 isoform X1</fullName>
    </submittedName>
</protein>
<evidence type="ECO:0000256" key="2">
    <source>
        <dbReference type="ARBA" id="ARBA00022741"/>
    </source>
</evidence>
<keyword evidence="3" id="KW-0418">Kinase</keyword>
<dbReference type="InterPro" id="IPR036759">
    <property type="entry name" value="TPK_catalytic_sf"/>
</dbReference>
<organism evidence="6 7">
    <name type="scientific">Temnothorax curvispinosus</name>
    <dbReference type="NCBI Taxonomy" id="300111"/>
    <lineage>
        <taxon>Eukaryota</taxon>
        <taxon>Metazoa</taxon>
        <taxon>Ecdysozoa</taxon>
        <taxon>Arthropoda</taxon>
        <taxon>Hexapoda</taxon>
        <taxon>Insecta</taxon>
        <taxon>Pterygota</taxon>
        <taxon>Neoptera</taxon>
        <taxon>Endopterygota</taxon>
        <taxon>Hymenoptera</taxon>
        <taxon>Apocrita</taxon>
        <taxon>Aculeata</taxon>
        <taxon>Formicoidea</taxon>
        <taxon>Formicidae</taxon>
        <taxon>Myrmicinae</taxon>
        <taxon>Temnothorax</taxon>
    </lineage>
</organism>
<dbReference type="Gene3D" id="2.60.120.320">
    <property type="entry name" value="Thiamin pyrophosphokinase, thiamin-binding domain"/>
    <property type="match status" value="1"/>
</dbReference>
<dbReference type="InterPro" id="IPR007373">
    <property type="entry name" value="Thiamin_PyroPKinase_B1-bd"/>
</dbReference>
<dbReference type="SMART" id="SM00983">
    <property type="entry name" value="TPK_B1_binding"/>
    <property type="match status" value="1"/>
</dbReference>
<dbReference type="AlphaFoldDB" id="A0A6J1Q0Y8"/>
<name>A0A6J1Q0Y8_9HYME</name>
<dbReference type="SUPFAM" id="SSF63999">
    <property type="entry name" value="Thiamin pyrophosphokinase, catalytic domain"/>
    <property type="match status" value="1"/>
</dbReference>
<dbReference type="GO" id="GO:0030975">
    <property type="term" value="F:thiamine binding"/>
    <property type="evidence" value="ECO:0007669"/>
    <property type="project" value="InterPro"/>
</dbReference>
<proteinExistence type="predicted"/>
<dbReference type="GO" id="GO:0016301">
    <property type="term" value="F:kinase activity"/>
    <property type="evidence" value="ECO:0007669"/>
    <property type="project" value="UniProtKB-KW"/>
</dbReference>
<dbReference type="InterPro" id="IPR006282">
    <property type="entry name" value="Thi_PPkinase"/>
</dbReference>
<gene>
    <name evidence="7" type="primary">LOC112457146</name>
</gene>
<dbReference type="Pfam" id="PF04265">
    <property type="entry name" value="TPK_B1_binding"/>
    <property type="match status" value="1"/>
</dbReference>
<dbReference type="NCBIfam" id="TIGR01378">
    <property type="entry name" value="thi_PPkinase"/>
    <property type="match status" value="1"/>
</dbReference>
<dbReference type="GO" id="GO:0006772">
    <property type="term" value="P:thiamine metabolic process"/>
    <property type="evidence" value="ECO:0007669"/>
    <property type="project" value="InterPro"/>
</dbReference>
<dbReference type="OrthoDB" id="25149at2759"/>
<sequence>MRHEVGHVISRDARARGMPAMMGHVASDRMMQQEPAAGHGTTWSPLDAFQDGAHCEYAVIVLNRPIYWRHDVLLQFWRKAARVTVTVDGGTQRWLKYLEEQGIDVLNDERYVPNLITGDMDSCPLSLIQKLRSIGSTVIETPDQNHTDYTKALLQVAHYARTRNINLGEIYVLAETSGRFDHIIGNVNTLYKSEKLVGNIRVLQVASNSLTWILKPGLHRIHIPQILVEQKSWCGLLPFGCSVNCISTTGLKWNLNNSTMQFGGLISTSNTYENSEVTVNTDTSVIWTMGIESLKDNANDEAS</sequence>
<evidence type="ECO:0000256" key="4">
    <source>
        <dbReference type="ARBA" id="ARBA00022840"/>
    </source>
</evidence>
<keyword evidence="2" id="KW-0547">Nucleotide-binding</keyword>
<keyword evidence="1" id="KW-0808">Transferase</keyword>
<keyword evidence="4" id="KW-0067">ATP-binding</keyword>
<evidence type="ECO:0000313" key="7">
    <source>
        <dbReference type="RefSeq" id="XP_024875817.1"/>
    </source>
</evidence>
<dbReference type="CDD" id="cd07995">
    <property type="entry name" value="TPK"/>
    <property type="match status" value="1"/>
</dbReference>
<dbReference type="InterPro" id="IPR007371">
    <property type="entry name" value="TPK_catalytic"/>
</dbReference>
<evidence type="ECO:0000256" key="3">
    <source>
        <dbReference type="ARBA" id="ARBA00022777"/>
    </source>
</evidence>
<keyword evidence="6" id="KW-1185">Reference proteome</keyword>
<accession>A0A6J1Q0Y8</accession>
<dbReference type="GO" id="GO:0009229">
    <property type="term" value="P:thiamine diphosphate biosynthetic process"/>
    <property type="evidence" value="ECO:0007669"/>
    <property type="project" value="InterPro"/>
</dbReference>
<dbReference type="Proteomes" id="UP000504618">
    <property type="component" value="Unplaced"/>
</dbReference>
<reference evidence="7" key="1">
    <citation type="submission" date="2025-08" db="UniProtKB">
        <authorList>
            <consortium name="RefSeq"/>
        </authorList>
    </citation>
    <scope>IDENTIFICATION</scope>
    <source>
        <tissue evidence="7">Whole body</tissue>
    </source>
</reference>
<dbReference type="GO" id="GO:0005524">
    <property type="term" value="F:ATP binding"/>
    <property type="evidence" value="ECO:0007669"/>
    <property type="project" value="UniProtKB-KW"/>
</dbReference>
<dbReference type="InterPro" id="IPR036371">
    <property type="entry name" value="TPK_B1-bd_sf"/>
</dbReference>
<dbReference type="PANTHER" id="PTHR13622">
    <property type="entry name" value="THIAMIN PYROPHOSPHOKINASE"/>
    <property type="match status" value="1"/>
</dbReference>
<dbReference type="Pfam" id="PF04263">
    <property type="entry name" value="TPK_catalytic"/>
    <property type="match status" value="1"/>
</dbReference>
<feature type="domain" description="Thiamin pyrophosphokinase thiamin-binding" evidence="5">
    <location>
        <begin position="217"/>
        <end position="286"/>
    </location>
</feature>
<evidence type="ECO:0000313" key="6">
    <source>
        <dbReference type="Proteomes" id="UP000504618"/>
    </source>
</evidence>
<dbReference type="SUPFAM" id="SSF63862">
    <property type="entry name" value="Thiamin pyrophosphokinase, substrate-binding domain"/>
    <property type="match status" value="1"/>
</dbReference>
<dbReference type="FunFam" id="2.60.120.320:FF:000001">
    <property type="entry name" value="Thiamine pyrophosphokinase"/>
    <property type="match status" value="1"/>
</dbReference>
<dbReference type="GeneID" id="112457146"/>
<evidence type="ECO:0000259" key="5">
    <source>
        <dbReference type="SMART" id="SM00983"/>
    </source>
</evidence>
<dbReference type="Gene3D" id="3.40.50.10240">
    <property type="entry name" value="Thiamin pyrophosphokinase, catalytic domain"/>
    <property type="match status" value="1"/>
</dbReference>